<dbReference type="Pfam" id="PF10271">
    <property type="entry name" value="Tmp39"/>
    <property type="match status" value="1"/>
</dbReference>
<accession>A0A3B3HXC8</accession>
<keyword evidence="6 10" id="KW-0472">Membrane</keyword>
<dbReference type="Ensembl" id="ENSORLT00000034815.1">
    <property type="protein sequence ID" value="ENSORLP00000036489.1"/>
    <property type="gene ID" value="ENSORLG00000028587.1"/>
</dbReference>
<reference evidence="11" key="2">
    <citation type="submission" date="2025-08" db="UniProtKB">
        <authorList>
            <consortium name="Ensembl"/>
        </authorList>
    </citation>
    <scope>IDENTIFICATION</scope>
    <source>
        <strain evidence="11">Hd-rR</strain>
    </source>
</reference>
<proteinExistence type="inferred from homology"/>
<keyword evidence="5 10" id="KW-1133">Transmembrane helix</keyword>
<dbReference type="PANTHER" id="PTHR12995:SF2">
    <property type="entry name" value="TRANSMEMBRANE PROTEIN 39B"/>
    <property type="match status" value="1"/>
</dbReference>
<dbReference type="GO" id="GO:0005789">
    <property type="term" value="C:endoplasmic reticulum membrane"/>
    <property type="evidence" value="ECO:0007669"/>
    <property type="project" value="UniProtKB-SubCell"/>
</dbReference>
<protein>
    <recommendedName>
        <fullName evidence="9">Transmembrane protein 39B</fullName>
    </recommendedName>
</protein>
<dbReference type="AlphaFoldDB" id="A0A3B3HXC8"/>
<dbReference type="InParanoid" id="A0A3B3HXC8"/>
<evidence type="ECO:0000256" key="4">
    <source>
        <dbReference type="ARBA" id="ARBA00022824"/>
    </source>
</evidence>
<evidence type="ECO:0000313" key="12">
    <source>
        <dbReference type="Proteomes" id="UP000001038"/>
    </source>
</evidence>
<dbReference type="Proteomes" id="UP000001038">
    <property type="component" value="Chromosome 7"/>
</dbReference>
<comment type="similarity">
    <text evidence="2">Belongs to the TMEM39 family.</text>
</comment>
<evidence type="ECO:0000256" key="1">
    <source>
        <dbReference type="ARBA" id="ARBA00004477"/>
    </source>
</evidence>
<dbReference type="Bgee" id="ENSORLG00000028587">
    <property type="expression patterns" value="Expressed in adult organism"/>
</dbReference>
<keyword evidence="3 10" id="KW-0812">Transmembrane</keyword>
<sequence length="148" mass="16936">MLINSSKKTHLLMIEYFFPSIHFLYPFLSALPHWGAGDYSSCSQAKTPCLGTCMSCPLLAAQTVVPKKHCKIPKLSVDQNLLLELNLFFCHLIALFVHYVNIYKSVWWYPPSHPPSHTSQNFHLIDYNMLMFPIIIVNIHSDASLVDE</sequence>
<evidence type="ECO:0000256" key="10">
    <source>
        <dbReference type="SAM" id="Phobius"/>
    </source>
</evidence>
<reference evidence="11 12" key="1">
    <citation type="journal article" date="2007" name="Nature">
        <title>The medaka draft genome and insights into vertebrate genome evolution.</title>
        <authorList>
            <person name="Kasahara M."/>
            <person name="Naruse K."/>
            <person name="Sasaki S."/>
            <person name="Nakatani Y."/>
            <person name="Qu W."/>
            <person name="Ahsan B."/>
            <person name="Yamada T."/>
            <person name="Nagayasu Y."/>
            <person name="Doi K."/>
            <person name="Kasai Y."/>
            <person name="Jindo T."/>
            <person name="Kobayashi D."/>
            <person name="Shimada A."/>
            <person name="Toyoda A."/>
            <person name="Kuroki Y."/>
            <person name="Fujiyama A."/>
            <person name="Sasaki T."/>
            <person name="Shimizu A."/>
            <person name="Asakawa S."/>
            <person name="Shimizu N."/>
            <person name="Hashimoto S."/>
            <person name="Yang J."/>
            <person name="Lee Y."/>
            <person name="Matsushima K."/>
            <person name="Sugano S."/>
            <person name="Sakaizumi M."/>
            <person name="Narita T."/>
            <person name="Ohishi K."/>
            <person name="Haga S."/>
            <person name="Ohta F."/>
            <person name="Nomoto H."/>
            <person name="Nogata K."/>
            <person name="Morishita T."/>
            <person name="Endo T."/>
            <person name="Shin-I T."/>
            <person name="Takeda H."/>
            <person name="Morishita S."/>
            <person name="Kohara Y."/>
        </authorList>
    </citation>
    <scope>NUCLEOTIDE SEQUENCE [LARGE SCALE GENOMIC DNA]</scope>
    <source>
        <strain evidence="11 12">Hd-rR</strain>
    </source>
</reference>
<evidence type="ECO:0000313" key="11">
    <source>
        <dbReference type="Ensembl" id="ENSORLP00000036489.1"/>
    </source>
</evidence>
<comment type="subcellular location">
    <subcellularLocation>
        <location evidence="1">Endoplasmic reticulum membrane</location>
        <topology evidence="1">Multi-pass membrane protein</topology>
    </subcellularLocation>
</comment>
<evidence type="ECO:0000256" key="3">
    <source>
        <dbReference type="ARBA" id="ARBA00022692"/>
    </source>
</evidence>
<evidence type="ECO:0000256" key="8">
    <source>
        <dbReference type="ARBA" id="ARBA00037372"/>
    </source>
</evidence>
<dbReference type="PANTHER" id="PTHR12995">
    <property type="entry name" value="FI21814P1"/>
    <property type="match status" value="1"/>
</dbReference>
<evidence type="ECO:0000256" key="6">
    <source>
        <dbReference type="ARBA" id="ARBA00023136"/>
    </source>
</evidence>
<dbReference type="InterPro" id="IPR019397">
    <property type="entry name" value="Uncharacterised_TMEM39"/>
</dbReference>
<reference evidence="11" key="3">
    <citation type="submission" date="2025-09" db="UniProtKB">
        <authorList>
            <consortium name="Ensembl"/>
        </authorList>
    </citation>
    <scope>IDENTIFICATION</scope>
    <source>
        <strain evidence="11">Hd-rR</strain>
    </source>
</reference>
<keyword evidence="4" id="KW-0256">Endoplasmic reticulum</keyword>
<feature type="transmembrane region" description="Helical" evidence="10">
    <location>
        <begin position="81"/>
        <end position="102"/>
    </location>
</feature>
<evidence type="ECO:0000256" key="2">
    <source>
        <dbReference type="ARBA" id="ARBA00010737"/>
    </source>
</evidence>
<evidence type="ECO:0000256" key="9">
    <source>
        <dbReference type="ARBA" id="ARBA00039169"/>
    </source>
</evidence>
<dbReference type="GeneTree" id="ENSGT00390000018895"/>
<evidence type="ECO:0000256" key="5">
    <source>
        <dbReference type="ARBA" id="ARBA00022989"/>
    </source>
</evidence>
<comment type="function">
    <text evidence="8">May protect the cells against DNA damage caused by exposure to the cold-warming stress and facilitates tissue damage repair during the recovery phase.</text>
</comment>
<name>A0A3B3HXC8_ORYLA</name>
<evidence type="ECO:0000256" key="7">
    <source>
        <dbReference type="ARBA" id="ARBA00023180"/>
    </source>
</evidence>
<keyword evidence="7" id="KW-0325">Glycoprotein</keyword>
<keyword evidence="12" id="KW-1185">Reference proteome</keyword>
<organism evidence="11 12">
    <name type="scientific">Oryzias latipes</name>
    <name type="common">Japanese rice fish</name>
    <name type="synonym">Japanese killifish</name>
    <dbReference type="NCBI Taxonomy" id="8090"/>
    <lineage>
        <taxon>Eukaryota</taxon>
        <taxon>Metazoa</taxon>
        <taxon>Chordata</taxon>
        <taxon>Craniata</taxon>
        <taxon>Vertebrata</taxon>
        <taxon>Euteleostomi</taxon>
        <taxon>Actinopterygii</taxon>
        <taxon>Neopterygii</taxon>
        <taxon>Teleostei</taxon>
        <taxon>Neoteleostei</taxon>
        <taxon>Acanthomorphata</taxon>
        <taxon>Ovalentaria</taxon>
        <taxon>Atherinomorphae</taxon>
        <taxon>Beloniformes</taxon>
        <taxon>Adrianichthyidae</taxon>
        <taxon>Oryziinae</taxon>
        <taxon>Oryzias</taxon>
    </lineage>
</organism>